<keyword evidence="2" id="KW-0732">Signal</keyword>
<feature type="signal peptide" evidence="2">
    <location>
        <begin position="1"/>
        <end position="32"/>
    </location>
</feature>
<dbReference type="InterPro" id="IPR031929">
    <property type="entry name" value="CLP_mid"/>
</dbReference>
<dbReference type="AlphaFoldDB" id="A0A1K0JRY9"/>
<protein>
    <submittedName>
        <fullName evidence="4">Hemagglutinin transmembrane protein</fullName>
    </submittedName>
</protein>
<evidence type="ECO:0000313" key="4">
    <source>
        <dbReference type="EMBL" id="SCV02343.1"/>
    </source>
</evidence>
<dbReference type="Pfam" id="PF15984">
    <property type="entry name" value="Collagen_mid"/>
    <property type="match status" value="1"/>
</dbReference>
<gene>
    <name evidence="4" type="ORF">CNECB9_970005</name>
</gene>
<evidence type="ECO:0000256" key="1">
    <source>
        <dbReference type="SAM" id="MobiDB-lite"/>
    </source>
</evidence>
<organism evidence="4">
    <name type="scientific">Cupriavidus necator</name>
    <name type="common">Alcaligenes eutrophus</name>
    <name type="synonym">Ralstonia eutropha</name>
    <dbReference type="NCBI Taxonomy" id="106590"/>
    <lineage>
        <taxon>Bacteria</taxon>
        <taxon>Pseudomonadati</taxon>
        <taxon>Pseudomonadota</taxon>
        <taxon>Betaproteobacteria</taxon>
        <taxon>Burkholderiales</taxon>
        <taxon>Burkholderiaceae</taxon>
        <taxon>Cupriavidus</taxon>
    </lineage>
</organism>
<sequence length="422" mass="40388">MKTKHPSQHSMTSLAAAGVAAMALLMAGCSSSGGGSGANPRPNSGNTDTPVSPAPSASGETTPTAKVTEGAGNTVVATGKAVSEIGKTIKDAPLPLLPAKAREGAAEVVINAGRAVGSLGAGVRDGLGQMGSVHNPVGVTVASTSNVVHDVGEALISGGDLVYGLGTEKLAPLAPVTIPAAGLVRHVGIAVHDSSGKLHSVLSEGPVAQVTNSVSKVIVPLTSKVTDGTQTLGAVTHLGEPVHGLLHKVGHTVAAGGSMLSNTHAPVVSPLGGVVTEAGKTVAAAGVFLHGHGHGGVNPLGGLLHHLPLGGHGGYGDGGHGGNLLGGLLNHLPLAGGGHGGHGGYGGDGGNLLGGVLNNLPLAKLGGGGEGGSAGGALGPVTALLAPVTGLVGGLKQGAHDSQGGSGDHKTLQLPLVGGLLR</sequence>
<keyword evidence="4" id="KW-0472">Membrane</keyword>
<feature type="chain" id="PRO_5013244607" evidence="2">
    <location>
        <begin position="33"/>
        <end position="422"/>
    </location>
</feature>
<evidence type="ECO:0000259" key="3">
    <source>
        <dbReference type="Pfam" id="PF15984"/>
    </source>
</evidence>
<accession>A0A1K0JRY9</accession>
<feature type="region of interest" description="Disordered" evidence="1">
    <location>
        <begin position="31"/>
        <end position="72"/>
    </location>
</feature>
<name>A0A1K0JRY9_CUPNE</name>
<dbReference type="RefSeq" id="WP_340531094.1">
    <property type="nucleotide sequence ID" value="NZ_FMSH01000548.1"/>
</dbReference>
<dbReference type="EMBL" id="FMSH01000548">
    <property type="protein sequence ID" value="SCV02343.1"/>
    <property type="molecule type" value="Genomic_DNA"/>
</dbReference>
<feature type="domain" description="Bacterial collagen-like protein middle" evidence="3">
    <location>
        <begin position="94"/>
        <end position="291"/>
    </location>
</feature>
<feature type="compositionally biased region" description="Polar residues" evidence="1">
    <location>
        <begin position="41"/>
        <end position="50"/>
    </location>
</feature>
<dbReference type="PROSITE" id="PS51257">
    <property type="entry name" value="PROKAR_LIPOPROTEIN"/>
    <property type="match status" value="1"/>
</dbReference>
<proteinExistence type="predicted"/>
<reference evidence="4" key="1">
    <citation type="submission" date="2016-09" db="EMBL/GenBank/DDBJ databases">
        <authorList>
            <person name="Capua I."/>
            <person name="De Benedictis P."/>
            <person name="Joannis T."/>
            <person name="Lombin L.H."/>
            <person name="Cattoli G."/>
        </authorList>
    </citation>
    <scope>NUCLEOTIDE SEQUENCE</scope>
    <source>
        <strain evidence="4">B9</strain>
    </source>
</reference>
<keyword evidence="4" id="KW-0812">Transmembrane</keyword>
<evidence type="ECO:0000256" key="2">
    <source>
        <dbReference type="SAM" id="SignalP"/>
    </source>
</evidence>